<organism evidence="3 4">
    <name type="scientific">Coprinellus micaceus</name>
    <name type="common">Glistening ink-cap mushroom</name>
    <name type="synonym">Coprinus micaceus</name>
    <dbReference type="NCBI Taxonomy" id="71717"/>
    <lineage>
        <taxon>Eukaryota</taxon>
        <taxon>Fungi</taxon>
        <taxon>Dikarya</taxon>
        <taxon>Basidiomycota</taxon>
        <taxon>Agaricomycotina</taxon>
        <taxon>Agaricomycetes</taxon>
        <taxon>Agaricomycetidae</taxon>
        <taxon>Agaricales</taxon>
        <taxon>Agaricineae</taxon>
        <taxon>Psathyrellaceae</taxon>
        <taxon>Coprinellus</taxon>
    </lineage>
</organism>
<dbReference type="Proteomes" id="UP000298030">
    <property type="component" value="Unassembled WGS sequence"/>
</dbReference>
<evidence type="ECO:0000256" key="2">
    <source>
        <dbReference type="SAM" id="Phobius"/>
    </source>
</evidence>
<feature type="compositionally biased region" description="Polar residues" evidence="1">
    <location>
        <begin position="114"/>
        <end position="126"/>
    </location>
</feature>
<protein>
    <submittedName>
        <fullName evidence="3">Uncharacterized protein</fullName>
    </submittedName>
</protein>
<feature type="compositionally biased region" description="Basic and acidic residues" evidence="1">
    <location>
        <begin position="85"/>
        <end position="104"/>
    </location>
</feature>
<feature type="compositionally biased region" description="Basic and acidic residues" evidence="1">
    <location>
        <begin position="54"/>
        <end position="63"/>
    </location>
</feature>
<evidence type="ECO:0000256" key="1">
    <source>
        <dbReference type="SAM" id="MobiDB-lite"/>
    </source>
</evidence>
<evidence type="ECO:0000313" key="3">
    <source>
        <dbReference type="EMBL" id="TEB18472.1"/>
    </source>
</evidence>
<feature type="compositionally biased region" description="Basic and acidic residues" evidence="1">
    <location>
        <begin position="27"/>
        <end position="39"/>
    </location>
</feature>
<name>A0A4Y7SBA2_COPMI</name>
<reference evidence="3 4" key="1">
    <citation type="journal article" date="2019" name="Nat. Ecol. Evol.">
        <title>Megaphylogeny resolves global patterns of mushroom evolution.</title>
        <authorList>
            <person name="Varga T."/>
            <person name="Krizsan K."/>
            <person name="Foldi C."/>
            <person name="Dima B."/>
            <person name="Sanchez-Garcia M."/>
            <person name="Sanchez-Ramirez S."/>
            <person name="Szollosi G.J."/>
            <person name="Szarkandi J.G."/>
            <person name="Papp V."/>
            <person name="Albert L."/>
            <person name="Andreopoulos W."/>
            <person name="Angelini C."/>
            <person name="Antonin V."/>
            <person name="Barry K.W."/>
            <person name="Bougher N.L."/>
            <person name="Buchanan P."/>
            <person name="Buyck B."/>
            <person name="Bense V."/>
            <person name="Catcheside P."/>
            <person name="Chovatia M."/>
            <person name="Cooper J."/>
            <person name="Damon W."/>
            <person name="Desjardin D."/>
            <person name="Finy P."/>
            <person name="Geml J."/>
            <person name="Haridas S."/>
            <person name="Hughes K."/>
            <person name="Justo A."/>
            <person name="Karasinski D."/>
            <person name="Kautmanova I."/>
            <person name="Kiss B."/>
            <person name="Kocsube S."/>
            <person name="Kotiranta H."/>
            <person name="LaButti K.M."/>
            <person name="Lechner B.E."/>
            <person name="Liimatainen K."/>
            <person name="Lipzen A."/>
            <person name="Lukacs Z."/>
            <person name="Mihaltcheva S."/>
            <person name="Morgado L.N."/>
            <person name="Niskanen T."/>
            <person name="Noordeloos M.E."/>
            <person name="Ohm R.A."/>
            <person name="Ortiz-Santana B."/>
            <person name="Ovrebo C."/>
            <person name="Racz N."/>
            <person name="Riley R."/>
            <person name="Savchenko A."/>
            <person name="Shiryaev A."/>
            <person name="Soop K."/>
            <person name="Spirin V."/>
            <person name="Szebenyi C."/>
            <person name="Tomsovsky M."/>
            <person name="Tulloss R.E."/>
            <person name="Uehling J."/>
            <person name="Grigoriev I.V."/>
            <person name="Vagvolgyi C."/>
            <person name="Papp T."/>
            <person name="Martin F.M."/>
            <person name="Miettinen O."/>
            <person name="Hibbett D.S."/>
            <person name="Nagy L.G."/>
        </authorList>
    </citation>
    <scope>NUCLEOTIDE SEQUENCE [LARGE SCALE GENOMIC DNA]</scope>
    <source>
        <strain evidence="3 4">FP101781</strain>
    </source>
</reference>
<keyword evidence="4" id="KW-1185">Reference proteome</keyword>
<dbReference type="AlphaFoldDB" id="A0A4Y7SBA2"/>
<gene>
    <name evidence="3" type="ORF">FA13DRAFT_1803480</name>
</gene>
<feature type="transmembrane region" description="Helical" evidence="2">
    <location>
        <begin position="198"/>
        <end position="221"/>
    </location>
</feature>
<sequence>MSPSPSIPVMAIASPEDYLRAAVSFRKQRELVTSRDSTKSKKPTSKKPPASSKTSKDIDREVVVVDSETECEDMLNASSSASGDHAADSESSKNHDGTKREKCRQLSPVKGMQGISTLPASSTAASVTFPETPLSPQPAQTCGSLATTATSQPETHLPPRPAQTSESLATAATAKQNPNPQSNPGAVMVLMSTTQATVLVVVALLMAALLGAFALWLILAFDPYSRASAR</sequence>
<feature type="compositionally biased region" description="Polar residues" evidence="1">
    <location>
        <begin position="162"/>
        <end position="181"/>
    </location>
</feature>
<feature type="compositionally biased region" description="Polar residues" evidence="1">
    <location>
        <begin position="137"/>
        <end position="154"/>
    </location>
</feature>
<keyword evidence="2" id="KW-0812">Transmembrane</keyword>
<keyword evidence="2" id="KW-1133">Transmembrane helix</keyword>
<feature type="region of interest" description="Disordered" evidence="1">
    <location>
        <begin position="25"/>
        <end position="181"/>
    </location>
</feature>
<evidence type="ECO:0000313" key="4">
    <source>
        <dbReference type="Proteomes" id="UP000298030"/>
    </source>
</evidence>
<accession>A0A4Y7SBA2</accession>
<proteinExistence type="predicted"/>
<dbReference type="EMBL" id="QPFP01000250">
    <property type="protein sequence ID" value="TEB18472.1"/>
    <property type="molecule type" value="Genomic_DNA"/>
</dbReference>
<comment type="caution">
    <text evidence="3">The sequence shown here is derived from an EMBL/GenBank/DDBJ whole genome shotgun (WGS) entry which is preliminary data.</text>
</comment>
<keyword evidence="2" id="KW-0472">Membrane</keyword>